<proteinExistence type="predicted"/>
<keyword evidence="1" id="KW-0802">TPR repeat</keyword>
<comment type="caution">
    <text evidence="2">The sequence shown here is derived from an EMBL/GenBank/DDBJ whole genome shotgun (WGS) entry which is preliminary data.</text>
</comment>
<dbReference type="Gene3D" id="1.25.40.10">
    <property type="entry name" value="Tetratricopeptide repeat domain"/>
    <property type="match status" value="1"/>
</dbReference>
<protein>
    <recommendedName>
        <fullName evidence="4">Tetratricopeptide repeat protein</fullName>
    </recommendedName>
</protein>
<gene>
    <name evidence="2" type="ORF">QWT87_05375</name>
</gene>
<dbReference type="InterPro" id="IPR011990">
    <property type="entry name" value="TPR-like_helical_dom_sf"/>
</dbReference>
<keyword evidence="3" id="KW-1185">Reference proteome</keyword>
<evidence type="ECO:0000313" key="3">
    <source>
        <dbReference type="Proteomes" id="UP001168128"/>
    </source>
</evidence>
<sequence>MLKKTILIFGYVLLIFNSCQNKSEEAKSATIDIVFKDKAGHMITKSELKNTTGKINYEIMDNKNIDPTARKLHTEARELGQSGKYDLAIAKLEETIKIQPDWSYPIYDLAFTYLLKGDFDNALKFYKKTDDLSPKGFFTTKTALYTLQGEQSGKFPKGIYLAYLQIEWTDDKEQKLEITKTLTEKVPDFAPAWKELANLMDNKAEKFNAIEQGLLKNPDADTKGILEINKAILLDQNGKKEEAKNLLGHLIFSSDATTANIELAKFTLNSITEKK</sequence>
<dbReference type="PROSITE" id="PS50005">
    <property type="entry name" value="TPR"/>
    <property type="match status" value="1"/>
</dbReference>
<evidence type="ECO:0000256" key="1">
    <source>
        <dbReference type="PROSITE-ProRule" id="PRU00339"/>
    </source>
</evidence>
<evidence type="ECO:0008006" key="4">
    <source>
        <dbReference type="Google" id="ProtNLM"/>
    </source>
</evidence>
<dbReference type="InterPro" id="IPR019734">
    <property type="entry name" value="TPR_rpt"/>
</dbReference>
<dbReference type="Pfam" id="PF13181">
    <property type="entry name" value="TPR_8"/>
    <property type="match status" value="1"/>
</dbReference>
<dbReference type="Proteomes" id="UP001168128">
    <property type="component" value="Unassembled WGS sequence"/>
</dbReference>
<reference evidence="2" key="1">
    <citation type="submission" date="2023-07" db="EMBL/GenBank/DDBJ databases">
        <title>AMR profile of multidrug- resistance Chryseobacterium gambrini related strain.</title>
        <authorList>
            <person name="Kirdat K."/>
            <person name="Bhatt A."/>
            <person name="Kuyare S."/>
            <person name="Yadav A."/>
        </authorList>
    </citation>
    <scope>NUCLEOTIDE SEQUENCE</scope>
    <source>
        <strain evidence="2">APV-1</strain>
    </source>
</reference>
<name>A0ABT8U3W0_9FLAO</name>
<organism evidence="2 3">
    <name type="scientific">Chryseobacterium urinae</name>
    <dbReference type="NCBI Taxonomy" id="3058400"/>
    <lineage>
        <taxon>Bacteria</taxon>
        <taxon>Pseudomonadati</taxon>
        <taxon>Bacteroidota</taxon>
        <taxon>Flavobacteriia</taxon>
        <taxon>Flavobacteriales</taxon>
        <taxon>Weeksellaceae</taxon>
        <taxon>Chryseobacterium group</taxon>
        <taxon>Chryseobacterium</taxon>
    </lineage>
</organism>
<dbReference type="SUPFAM" id="SSF48452">
    <property type="entry name" value="TPR-like"/>
    <property type="match status" value="1"/>
</dbReference>
<feature type="repeat" description="TPR" evidence="1">
    <location>
        <begin position="103"/>
        <end position="136"/>
    </location>
</feature>
<evidence type="ECO:0000313" key="2">
    <source>
        <dbReference type="EMBL" id="MDO3424313.1"/>
    </source>
</evidence>
<dbReference type="EMBL" id="JAULSJ010000006">
    <property type="protein sequence ID" value="MDO3424313.1"/>
    <property type="molecule type" value="Genomic_DNA"/>
</dbReference>
<dbReference type="RefSeq" id="WP_302714445.1">
    <property type="nucleotide sequence ID" value="NZ_JAULSJ010000006.1"/>
</dbReference>
<accession>A0ABT8U3W0</accession>